<dbReference type="eggNOG" id="ENOG50305VN">
    <property type="taxonomic scope" value="Bacteria"/>
</dbReference>
<dbReference type="InterPro" id="IPR017756">
    <property type="entry name" value="TM_Gly-Cys-Arg_CS"/>
</dbReference>
<gene>
    <name evidence="2" type="ORF">SSEG_03276</name>
</gene>
<dbReference type="AlphaFoldDB" id="B5HV41"/>
<name>B5HV41_STRX2</name>
<dbReference type="Proteomes" id="UP000002785">
    <property type="component" value="Chromosome"/>
</dbReference>
<feature type="region of interest" description="Disordered" evidence="1">
    <location>
        <begin position="75"/>
        <end position="103"/>
    </location>
</feature>
<reference evidence="2" key="1">
    <citation type="submission" date="2009-10" db="EMBL/GenBank/DDBJ databases">
        <title>The genome sequence of Streptomyces sviceus strain ATCC 29083.</title>
        <authorList>
            <consortium name="The Broad Institute Genome Sequencing Platform"/>
            <consortium name="Broad Institute Microbial Sequencing Center"/>
            <person name="Fischbach M."/>
            <person name="Godfrey P."/>
            <person name="Ward D."/>
            <person name="Young S."/>
            <person name="Zeng Q."/>
            <person name="Koehrsen M."/>
            <person name="Alvarado L."/>
            <person name="Berlin A.M."/>
            <person name="Bochicchio J."/>
            <person name="Borenstein D."/>
            <person name="Chapman S.B."/>
            <person name="Chen Z."/>
            <person name="Engels R."/>
            <person name="Freedman E."/>
            <person name="Gellesch M."/>
            <person name="Goldberg J."/>
            <person name="Griggs A."/>
            <person name="Gujja S."/>
            <person name="Heilman E.R."/>
            <person name="Heiman D.I."/>
            <person name="Hepburn T.A."/>
            <person name="Howarth C."/>
            <person name="Jen D."/>
            <person name="Larson L."/>
            <person name="Lewis B."/>
            <person name="Mehta T."/>
            <person name="Park D."/>
            <person name="Pearson M."/>
            <person name="Richards J."/>
            <person name="Roberts A."/>
            <person name="Saif S."/>
            <person name="Shea T.D."/>
            <person name="Shenoy N."/>
            <person name="Sisk P."/>
            <person name="Stolte C."/>
            <person name="Sykes S.N."/>
            <person name="Thomson T."/>
            <person name="Walk T."/>
            <person name="White J."/>
            <person name="Yandava C."/>
            <person name="Straight P."/>
            <person name="Clardy J."/>
            <person name="Hung D."/>
            <person name="Kolter R."/>
            <person name="Mekalanos J."/>
            <person name="Walker S."/>
            <person name="Walsh C.T."/>
            <person name="Wieland-Brown L.C."/>
            <person name="Haas B."/>
            <person name="Nusbaum C."/>
            <person name="Birren B."/>
        </authorList>
    </citation>
    <scope>NUCLEOTIDE SEQUENCE [LARGE SCALE GENOMIC DNA]</scope>
    <source>
        <strain evidence="2">ATCC 29083</strain>
    </source>
</reference>
<evidence type="ECO:0000313" key="2">
    <source>
        <dbReference type="EMBL" id="EDY56696.1"/>
    </source>
</evidence>
<evidence type="ECO:0000256" key="1">
    <source>
        <dbReference type="SAM" id="MobiDB-lite"/>
    </source>
</evidence>
<accession>B5HV41</accession>
<protein>
    <submittedName>
        <fullName evidence="2">Uncharacterized protein</fullName>
    </submittedName>
</protein>
<dbReference type="NCBIfam" id="TIGR03382">
    <property type="entry name" value="GC_trans_RRR"/>
    <property type="match status" value="1"/>
</dbReference>
<evidence type="ECO:0000313" key="3">
    <source>
        <dbReference type="Proteomes" id="UP000002785"/>
    </source>
</evidence>
<sequence length="103" mass="11030">MTIAPRSAIGRRELGSLPRMNACGCGEDQIPWMLAKFGFLGAAGLILGILITMIAAGWLLSSLVWLVRRRHTATPAPAPAPIDEPSQHPLAGFTWTDEPPRGS</sequence>
<dbReference type="EMBL" id="CM000951">
    <property type="protein sequence ID" value="EDY56696.1"/>
    <property type="molecule type" value="Genomic_DNA"/>
</dbReference>
<dbReference type="HOGENOM" id="CLU_2262351_0_0_11"/>
<keyword evidence="3" id="KW-1185">Reference proteome</keyword>
<organism evidence="2 3">
    <name type="scientific">Streptomyces sviceus (strain ATCC 29083 / DSM 924 / JCM 4929 / NBRC 13980 / NCIMB 11184 / NRRL 5439 / UC 5370)</name>
    <dbReference type="NCBI Taxonomy" id="463191"/>
    <lineage>
        <taxon>Bacteria</taxon>
        <taxon>Bacillati</taxon>
        <taxon>Actinomycetota</taxon>
        <taxon>Actinomycetes</taxon>
        <taxon>Kitasatosporales</taxon>
        <taxon>Streptomycetaceae</taxon>
        <taxon>Streptomyces</taxon>
    </lineage>
</organism>
<proteinExistence type="predicted"/>